<reference evidence="2 3" key="1">
    <citation type="submission" date="2021-02" db="EMBL/GenBank/DDBJ databases">
        <title>De Novo genome assembly of isolated myxobacteria.</title>
        <authorList>
            <person name="Stevens D.C."/>
        </authorList>
    </citation>
    <scope>NUCLEOTIDE SEQUENCE [LARGE SCALE GENOMIC DNA]</scope>
    <source>
        <strain evidence="3">SCPEA02</strain>
    </source>
</reference>
<accession>A0ABX7PDF1</accession>
<dbReference type="EMBL" id="CP071090">
    <property type="protein sequence ID" value="QSQ28460.1"/>
    <property type="molecule type" value="Genomic_DNA"/>
</dbReference>
<feature type="domain" description="DUF1570" evidence="1">
    <location>
        <begin position="133"/>
        <end position="221"/>
    </location>
</feature>
<dbReference type="InterPro" id="IPR011990">
    <property type="entry name" value="TPR-like_helical_dom_sf"/>
</dbReference>
<dbReference type="Proteomes" id="UP000662747">
    <property type="component" value="Chromosome"/>
</dbReference>
<proteinExistence type="predicted"/>
<dbReference type="SUPFAM" id="SSF48452">
    <property type="entry name" value="TPR-like"/>
    <property type="match status" value="1"/>
</dbReference>
<dbReference type="Gene3D" id="1.25.40.10">
    <property type="entry name" value="Tetratricopeptide repeat domain"/>
    <property type="match status" value="1"/>
</dbReference>
<dbReference type="Pfam" id="PF07607">
    <property type="entry name" value="DUF1570"/>
    <property type="match status" value="1"/>
</dbReference>
<evidence type="ECO:0000259" key="1">
    <source>
        <dbReference type="Pfam" id="PF07607"/>
    </source>
</evidence>
<keyword evidence="3" id="KW-1185">Reference proteome</keyword>
<evidence type="ECO:0000313" key="2">
    <source>
        <dbReference type="EMBL" id="QSQ28460.1"/>
    </source>
</evidence>
<dbReference type="InterPro" id="IPR011464">
    <property type="entry name" value="DUF1570"/>
</dbReference>
<protein>
    <submittedName>
        <fullName evidence="2">DUF1570 domain-containing protein</fullName>
    </submittedName>
</protein>
<name>A0ABX7PDF1_9BACT</name>
<gene>
    <name evidence="2" type="ORF">JY651_40260</name>
</gene>
<sequence length="481" mass="53261">MVATGCAGTRALCPQEGGRPWSEVQSTHFRIQTNLSPEAAKTTALELEKYRRALLLAWGPDFDPPGTVEVILVRNQSELDEFTQGHAAGFAGTTERGPLMAMAGNGFVLDDSPDLRLQTHELAHYLSTFVLLRQPRWLAEGLAQYLETIHIKVSTNEVVLGRAHRWNLGYVREHGFLGLEDLWAWEQRGLQSQSEQQQYYASAWLWVHYLMNMYPERFEDFQVRLAHAEEPKRAFEASFKGVQDWESGIVPYATAGRASLLTMALPPVPQQVDVRPLAAADVHAIRATMYLRAPGALTREQRQENAKREVAQGLKEDPTSVNATILAAQLDEKAVSVDALRAVVKANPDNGRAWDLLAEHLGATSEEAMEVEGTRKRAAELLPNDARILNNLAWYYVQVQEPAKGLAAAQKAVSLAPGDSAVLDTHAALLFQLDRCPEALGMQRRALDMLHENASDAARAVLMQRLQKYQAKCGGTAATKP</sequence>
<organism evidence="2 3">
    <name type="scientific">Pyxidicoccus parkwayensis</name>
    <dbReference type="NCBI Taxonomy" id="2813578"/>
    <lineage>
        <taxon>Bacteria</taxon>
        <taxon>Pseudomonadati</taxon>
        <taxon>Myxococcota</taxon>
        <taxon>Myxococcia</taxon>
        <taxon>Myxococcales</taxon>
        <taxon>Cystobacterineae</taxon>
        <taxon>Myxococcaceae</taxon>
        <taxon>Pyxidicoccus</taxon>
    </lineage>
</organism>
<evidence type="ECO:0000313" key="3">
    <source>
        <dbReference type="Proteomes" id="UP000662747"/>
    </source>
</evidence>